<dbReference type="GO" id="GO:0015188">
    <property type="term" value="F:L-isoleucine transmembrane transporter activity"/>
    <property type="evidence" value="ECO:0007669"/>
    <property type="project" value="TreeGrafter"/>
</dbReference>
<keyword evidence="4" id="KW-1003">Cell membrane</keyword>
<evidence type="ECO:0000313" key="12">
    <source>
        <dbReference type="Proteomes" id="UP000254069"/>
    </source>
</evidence>
<name>A0A380ACM2_9GAMM</name>
<accession>A0A380ACM2</accession>
<evidence type="ECO:0000256" key="2">
    <source>
        <dbReference type="ARBA" id="ARBA00008540"/>
    </source>
</evidence>
<evidence type="ECO:0000313" key="11">
    <source>
        <dbReference type="EMBL" id="SUI77355.1"/>
    </source>
</evidence>
<proteinExistence type="inferred from homology"/>
<keyword evidence="7 9" id="KW-1133">Transmembrane helix</keyword>
<keyword evidence="12" id="KW-1185">Reference proteome</keyword>
<dbReference type="GO" id="GO:0015820">
    <property type="term" value="P:L-leucine transport"/>
    <property type="evidence" value="ECO:0007669"/>
    <property type="project" value="TreeGrafter"/>
</dbReference>
<dbReference type="NCBIfam" id="TIGR00796">
    <property type="entry name" value="livcs"/>
    <property type="match status" value="1"/>
</dbReference>
<dbReference type="AlphaFoldDB" id="A0A380ACM2"/>
<reference evidence="10" key="2">
    <citation type="submission" date="2021-05" db="EMBL/GenBank/DDBJ databases">
        <title>Molecular characterization for Shewanella algae harboring chromosomal blaOXA-55-like strains isolated from clinical and environment sample.</title>
        <authorList>
            <person name="Ohama Y."/>
            <person name="Aoki K."/>
            <person name="Harada S."/>
            <person name="Moriya K."/>
            <person name="Ishii Y."/>
            <person name="Tateda K."/>
        </authorList>
    </citation>
    <scope>NUCLEOTIDE SEQUENCE</scope>
    <source>
        <strain evidence="10">TUM17379</strain>
    </source>
</reference>
<feature type="transmembrane region" description="Helical" evidence="9">
    <location>
        <begin position="244"/>
        <end position="264"/>
    </location>
</feature>
<feature type="transmembrane region" description="Helical" evidence="9">
    <location>
        <begin position="293"/>
        <end position="314"/>
    </location>
</feature>
<dbReference type="EMBL" id="AP024613">
    <property type="protein sequence ID" value="BCV46362.1"/>
    <property type="molecule type" value="Genomic_DNA"/>
</dbReference>
<keyword evidence="6 9" id="KW-0029">Amino-acid transport</keyword>
<reference evidence="11 12" key="1">
    <citation type="submission" date="2018-06" db="EMBL/GenBank/DDBJ databases">
        <authorList>
            <consortium name="Pathogen Informatics"/>
            <person name="Doyle S."/>
        </authorList>
    </citation>
    <scope>NUCLEOTIDE SEQUENCE [LARGE SCALE GENOMIC DNA]</scope>
    <source>
        <strain evidence="11 12">NCTC10738</strain>
    </source>
</reference>
<keyword evidence="8 9" id="KW-0472">Membrane</keyword>
<gene>
    <name evidence="11" type="primary">brnQ_2</name>
    <name evidence="10" type="synonym">brnQ</name>
    <name evidence="11" type="ORF">NCTC10738_02592</name>
    <name evidence="10" type="ORF">TUM17379_33800</name>
</gene>
<evidence type="ECO:0000256" key="9">
    <source>
        <dbReference type="RuleBase" id="RU362122"/>
    </source>
</evidence>
<evidence type="ECO:0000256" key="5">
    <source>
        <dbReference type="ARBA" id="ARBA00022692"/>
    </source>
</evidence>
<feature type="transmembrane region" description="Helical" evidence="9">
    <location>
        <begin position="326"/>
        <end position="347"/>
    </location>
</feature>
<feature type="transmembrane region" description="Helical" evidence="9">
    <location>
        <begin position="46"/>
        <end position="69"/>
    </location>
</feature>
<dbReference type="PANTHER" id="PTHR30588:SF0">
    <property type="entry name" value="BRANCHED-CHAIN AMINO ACID PERMEASE BRNQ"/>
    <property type="match status" value="1"/>
</dbReference>
<comment type="similarity">
    <text evidence="2 9">Belongs to the branched chain amino acid transporter family.</text>
</comment>
<dbReference type="GO" id="GO:0015818">
    <property type="term" value="P:isoleucine transport"/>
    <property type="evidence" value="ECO:0007669"/>
    <property type="project" value="TreeGrafter"/>
</dbReference>
<feature type="transmembrane region" description="Helical" evidence="9">
    <location>
        <begin position="353"/>
        <end position="375"/>
    </location>
</feature>
<evidence type="ECO:0000313" key="10">
    <source>
        <dbReference type="EMBL" id="BCV46362.1"/>
    </source>
</evidence>
<organism evidence="11 12">
    <name type="scientific">Shewanella algae</name>
    <dbReference type="NCBI Taxonomy" id="38313"/>
    <lineage>
        <taxon>Bacteria</taxon>
        <taxon>Pseudomonadati</taxon>
        <taxon>Pseudomonadota</taxon>
        <taxon>Gammaproteobacteria</taxon>
        <taxon>Alteromonadales</taxon>
        <taxon>Shewanellaceae</taxon>
        <taxon>Shewanella</taxon>
    </lineage>
</organism>
<dbReference type="InterPro" id="IPR004685">
    <property type="entry name" value="Brnchd-chn_aa_trnsp_Livcs"/>
</dbReference>
<feature type="transmembrane region" description="Helical" evidence="9">
    <location>
        <begin position="12"/>
        <end position="34"/>
    </location>
</feature>
<evidence type="ECO:0000256" key="4">
    <source>
        <dbReference type="ARBA" id="ARBA00022475"/>
    </source>
</evidence>
<dbReference type="KEGG" id="salg:BS332_02805"/>
<comment type="function">
    <text evidence="9">Component of the transport system for branched-chain amino acids.</text>
</comment>
<dbReference type="Proteomes" id="UP000825078">
    <property type="component" value="Chromosome"/>
</dbReference>
<evidence type="ECO:0000256" key="6">
    <source>
        <dbReference type="ARBA" id="ARBA00022970"/>
    </source>
</evidence>
<feature type="transmembrane region" description="Helical" evidence="9">
    <location>
        <begin position="387"/>
        <end position="408"/>
    </location>
</feature>
<keyword evidence="3 9" id="KW-0813">Transport</keyword>
<feature type="transmembrane region" description="Helical" evidence="9">
    <location>
        <begin position="164"/>
        <end position="184"/>
    </location>
</feature>
<dbReference type="EMBL" id="UGYO01000001">
    <property type="protein sequence ID" value="SUI77355.1"/>
    <property type="molecule type" value="Genomic_DNA"/>
</dbReference>
<feature type="transmembrane region" description="Helical" evidence="9">
    <location>
        <begin position="204"/>
        <end position="223"/>
    </location>
</feature>
<dbReference type="Proteomes" id="UP000254069">
    <property type="component" value="Unassembled WGS sequence"/>
</dbReference>
<dbReference type="GO" id="GO:0015190">
    <property type="term" value="F:L-leucine transmembrane transporter activity"/>
    <property type="evidence" value="ECO:0007669"/>
    <property type="project" value="TreeGrafter"/>
</dbReference>
<evidence type="ECO:0000256" key="3">
    <source>
        <dbReference type="ARBA" id="ARBA00022448"/>
    </source>
</evidence>
<dbReference type="GO" id="GO:0005886">
    <property type="term" value="C:plasma membrane"/>
    <property type="evidence" value="ECO:0007669"/>
    <property type="project" value="UniProtKB-SubCell"/>
</dbReference>
<evidence type="ECO:0000256" key="1">
    <source>
        <dbReference type="ARBA" id="ARBA00004651"/>
    </source>
</evidence>
<feature type="transmembrane region" description="Helical" evidence="9">
    <location>
        <begin position="135"/>
        <end position="152"/>
    </location>
</feature>
<feature type="transmembrane region" description="Helical" evidence="9">
    <location>
        <begin position="81"/>
        <end position="100"/>
    </location>
</feature>
<dbReference type="GO" id="GO:0005304">
    <property type="term" value="F:L-valine transmembrane transporter activity"/>
    <property type="evidence" value="ECO:0007669"/>
    <property type="project" value="TreeGrafter"/>
</dbReference>
<comment type="subcellular location">
    <subcellularLocation>
        <location evidence="9">Cell inner membrane</location>
        <topology evidence="9">Multi-pass membrane protein</topology>
    </subcellularLocation>
    <subcellularLocation>
        <location evidence="1">Cell membrane</location>
        <topology evidence="1">Multi-pass membrane protein</topology>
    </subcellularLocation>
</comment>
<evidence type="ECO:0000256" key="7">
    <source>
        <dbReference type="ARBA" id="ARBA00022989"/>
    </source>
</evidence>
<dbReference type="PANTHER" id="PTHR30588">
    <property type="entry name" value="BRANCHED-CHAIN AMINO ACID TRANSPORT SYSTEM 2 CARRIER PROTEIN"/>
    <property type="match status" value="1"/>
</dbReference>
<sequence>MGHTVHKTQLTLGDTLGLGFMTFAFFLGAGNLIFPPFAGQLAGENMPMAMIGFLITAVGLPLAGLIAVAKAQGKVMKLLPAFAATALAVAIYIIIGPAFAAPRTGLVAYEIGALPFIQDPASVVNILGLELNKPQLLYTLGFFLVTMLLALFPGKLMDSIGKVLTPVLILLLMGLAVSVILLPGSEVPAASGDYIKHPLTKGIIEGYNTMDTLASLMFGMLIIDILRNKGVSEPGLQTRYLVRAALVAAAGLAFVYVSLFFLGATAGDMAKGAESGGQILTNYVTHEFGDMGIILLSTVVTLACLTTAVGLVSACSDFFQELIPGATYRFLVVLFSVICAVVANVGLTQLLAISIPVLMTIYPVAIALVLVTFLTPYFRNPKFAHRLALSVALFFGIFDALKVTVASLKPLTQVAEPNSLLLAFVSGVESLAPVMSALPLYEEGMAWLPPTLTVMIICLFVSPKAAQAV</sequence>
<feature type="transmembrane region" description="Helical" evidence="9">
    <location>
        <begin position="447"/>
        <end position="466"/>
    </location>
</feature>
<dbReference type="Pfam" id="PF05525">
    <property type="entry name" value="Branch_AA_trans"/>
    <property type="match status" value="1"/>
</dbReference>
<dbReference type="RefSeq" id="WP_044735101.1">
    <property type="nucleotide sequence ID" value="NZ_AP024612.1"/>
</dbReference>
<evidence type="ECO:0000256" key="8">
    <source>
        <dbReference type="ARBA" id="ARBA00023136"/>
    </source>
</evidence>
<protein>
    <recommendedName>
        <fullName evidence="9">Branched-chain amino acid transport system carrier protein</fullName>
    </recommendedName>
</protein>
<keyword evidence="5 9" id="KW-0812">Transmembrane</keyword>